<organism evidence="1 2">
    <name type="scientific">Sphagnum jensenii</name>
    <dbReference type="NCBI Taxonomy" id="128206"/>
    <lineage>
        <taxon>Eukaryota</taxon>
        <taxon>Viridiplantae</taxon>
        <taxon>Streptophyta</taxon>
        <taxon>Embryophyta</taxon>
        <taxon>Bryophyta</taxon>
        <taxon>Sphagnophytina</taxon>
        <taxon>Sphagnopsida</taxon>
        <taxon>Sphagnales</taxon>
        <taxon>Sphagnaceae</taxon>
        <taxon>Sphagnum</taxon>
    </lineage>
</organism>
<keyword evidence="2" id="KW-1185">Reference proteome</keyword>
<comment type="caution">
    <text evidence="1">The sequence shown here is derived from an EMBL/GenBank/DDBJ whole genome shotgun (WGS) entry which is preliminary data.</text>
</comment>
<name>A0ABP0VGX2_9BRYO</name>
<evidence type="ECO:0000313" key="2">
    <source>
        <dbReference type="Proteomes" id="UP001497444"/>
    </source>
</evidence>
<sequence>MALRDEILPYVDGNDLVAPNPVSPGTLKGSDNGPMFTSEYFIMLLKLGQLIPSDTNDFQNRIGQCVNAAGMLCRVPASQDDGQEEVDDYYGVLNGCKQMENTSIPRTLLWSLIKHFGVMNNENPGQFQWRALMIRQPQLVACMVAAAFPSWKNPLHILARALCHPLFFYAAICTLIAGMTAPTSDTDTRRLSWHVWQCTKGVSLLCWLAGKVWLNRLYKQYGPTGMKAVAAIYYQPHPVNPFSKYWVTE</sequence>
<reference evidence="1" key="1">
    <citation type="submission" date="2024-02" db="EMBL/GenBank/DDBJ databases">
        <authorList>
            <consortium name="ELIXIR-Norway"/>
            <consortium name="Elixir Norway"/>
        </authorList>
    </citation>
    <scope>NUCLEOTIDE SEQUENCE</scope>
</reference>
<dbReference type="EMBL" id="CAXAQS010000779">
    <property type="protein sequence ID" value="CAK9253121.1"/>
    <property type="molecule type" value="Genomic_DNA"/>
</dbReference>
<protein>
    <submittedName>
        <fullName evidence="1">Uncharacterized protein</fullName>
    </submittedName>
</protein>
<accession>A0ABP0VGX2</accession>
<proteinExistence type="predicted"/>
<dbReference type="Proteomes" id="UP001497444">
    <property type="component" value="Unassembled WGS sequence"/>
</dbReference>
<evidence type="ECO:0000313" key="1">
    <source>
        <dbReference type="EMBL" id="CAK9253121.1"/>
    </source>
</evidence>
<gene>
    <name evidence="1" type="ORF">CSSPJE1EN1_LOCUS28499</name>
</gene>